<reference evidence="1" key="1">
    <citation type="submission" date="2014-09" db="EMBL/GenBank/DDBJ databases">
        <authorList>
            <person name="Magalhaes I.L.F."/>
            <person name="Oliveira U."/>
            <person name="Santos F.R."/>
            <person name="Vidigal T.H.D.A."/>
            <person name="Brescovit A.D."/>
            <person name="Santos A.J."/>
        </authorList>
    </citation>
    <scope>NUCLEOTIDE SEQUENCE</scope>
    <source>
        <tissue evidence="1">Shoot tissue taken approximately 20 cm above the soil surface</tissue>
    </source>
</reference>
<evidence type="ECO:0000313" key="1">
    <source>
        <dbReference type="EMBL" id="JAD22475.1"/>
    </source>
</evidence>
<dbReference type="EMBL" id="GBRH01275420">
    <property type="protein sequence ID" value="JAD22475.1"/>
    <property type="molecule type" value="Transcribed_RNA"/>
</dbReference>
<reference evidence="1" key="2">
    <citation type="journal article" date="2015" name="Data Brief">
        <title>Shoot transcriptome of the giant reed, Arundo donax.</title>
        <authorList>
            <person name="Barrero R.A."/>
            <person name="Guerrero F.D."/>
            <person name="Moolhuijzen P."/>
            <person name="Goolsby J.A."/>
            <person name="Tidwell J."/>
            <person name="Bellgard S.E."/>
            <person name="Bellgard M.I."/>
        </authorList>
    </citation>
    <scope>NUCLEOTIDE SEQUENCE</scope>
    <source>
        <tissue evidence="1">Shoot tissue taken approximately 20 cm above the soil surface</tissue>
    </source>
</reference>
<accession>A0A0A8YAK9</accession>
<organism evidence="1">
    <name type="scientific">Arundo donax</name>
    <name type="common">Giant reed</name>
    <name type="synonym">Donax arundinaceus</name>
    <dbReference type="NCBI Taxonomy" id="35708"/>
    <lineage>
        <taxon>Eukaryota</taxon>
        <taxon>Viridiplantae</taxon>
        <taxon>Streptophyta</taxon>
        <taxon>Embryophyta</taxon>
        <taxon>Tracheophyta</taxon>
        <taxon>Spermatophyta</taxon>
        <taxon>Magnoliopsida</taxon>
        <taxon>Liliopsida</taxon>
        <taxon>Poales</taxon>
        <taxon>Poaceae</taxon>
        <taxon>PACMAD clade</taxon>
        <taxon>Arundinoideae</taxon>
        <taxon>Arundineae</taxon>
        <taxon>Arundo</taxon>
    </lineage>
</organism>
<name>A0A0A8YAK9_ARUDO</name>
<proteinExistence type="predicted"/>
<protein>
    <submittedName>
        <fullName evidence="1">Uncharacterized protein</fullName>
    </submittedName>
</protein>
<dbReference type="AlphaFoldDB" id="A0A0A8YAK9"/>
<sequence length="42" mass="4849">MNRPYPKLSFKFYGPERVGVAAYRLEYDSPSLSCFPVKAVYT</sequence>